<evidence type="ECO:0000256" key="1">
    <source>
        <dbReference type="ARBA" id="ARBA00022741"/>
    </source>
</evidence>
<dbReference type="Pfam" id="PF01580">
    <property type="entry name" value="FtsK_SpoIIIE"/>
    <property type="match status" value="1"/>
</dbReference>
<dbReference type="InterPro" id="IPR050206">
    <property type="entry name" value="FtsK/SpoIIIE/SftA"/>
</dbReference>
<dbReference type="InterPro" id="IPR027417">
    <property type="entry name" value="P-loop_NTPase"/>
</dbReference>
<dbReference type="RefSeq" id="WP_338788834.1">
    <property type="nucleotide sequence ID" value="NZ_CP147403.1"/>
</dbReference>
<dbReference type="Gene3D" id="3.40.50.300">
    <property type="entry name" value="P-loop containing nucleotide triphosphate hydrolases"/>
    <property type="match status" value="1"/>
</dbReference>
<feature type="compositionally biased region" description="Basic and acidic residues" evidence="4">
    <location>
        <begin position="399"/>
        <end position="414"/>
    </location>
</feature>
<dbReference type="InterPro" id="IPR002543">
    <property type="entry name" value="FtsK_dom"/>
</dbReference>
<dbReference type="SUPFAM" id="SSF52540">
    <property type="entry name" value="P-loop containing nucleoside triphosphate hydrolases"/>
    <property type="match status" value="1"/>
</dbReference>
<feature type="domain" description="FtsK" evidence="5">
    <location>
        <begin position="170"/>
        <end position="349"/>
    </location>
</feature>
<name>A0ABZ2MYP1_9BACI</name>
<feature type="binding site" evidence="3">
    <location>
        <begin position="188"/>
        <end position="195"/>
    </location>
    <ligand>
        <name>ATP</name>
        <dbReference type="ChEBI" id="CHEBI:30616"/>
    </ligand>
</feature>
<keyword evidence="1 3" id="KW-0547">Nucleotide-binding</keyword>
<proteinExistence type="predicted"/>
<gene>
    <name evidence="6" type="ORF">WCV66_09685</name>
</gene>
<organism evidence="6 7">
    <name type="scientific">Metabacillus rhizosphaerae</name>
    <dbReference type="NCBI Taxonomy" id="3117747"/>
    <lineage>
        <taxon>Bacteria</taxon>
        <taxon>Bacillati</taxon>
        <taxon>Bacillota</taxon>
        <taxon>Bacilli</taxon>
        <taxon>Bacillales</taxon>
        <taxon>Bacillaceae</taxon>
        <taxon>Metabacillus</taxon>
    </lineage>
</organism>
<reference evidence="6 7" key="1">
    <citation type="submission" date="2024-02" db="EMBL/GenBank/DDBJ databases">
        <title>Seven novel Bacillus-like species.</title>
        <authorList>
            <person name="Liu G."/>
        </authorList>
    </citation>
    <scope>NUCLEOTIDE SEQUENCE [LARGE SCALE GENOMIC DNA]</scope>
    <source>
        <strain evidence="6 7">FJAT-53654</strain>
    </source>
</reference>
<accession>A0ABZ2MYP1</accession>
<evidence type="ECO:0000256" key="3">
    <source>
        <dbReference type="PROSITE-ProRule" id="PRU00289"/>
    </source>
</evidence>
<evidence type="ECO:0000259" key="5">
    <source>
        <dbReference type="PROSITE" id="PS50901"/>
    </source>
</evidence>
<dbReference type="PANTHER" id="PTHR22683:SF1">
    <property type="entry name" value="TYPE VII SECRETION SYSTEM PROTEIN ESSC"/>
    <property type="match status" value="1"/>
</dbReference>
<evidence type="ECO:0000256" key="4">
    <source>
        <dbReference type="SAM" id="MobiDB-lite"/>
    </source>
</evidence>
<dbReference type="PROSITE" id="PS50901">
    <property type="entry name" value="FTSK"/>
    <property type="match status" value="1"/>
</dbReference>
<dbReference type="Proteomes" id="UP001368328">
    <property type="component" value="Chromosome"/>
</dbReference>
<dbReference type="EMBL" id="CP147403">
    <property type="protein sequence ID" value="WXB90445.1"/>
    <property type="molecule type" value="Genomic_DNA"/>
</dbReference>
<protein>
    <submittedName>
        <fullName evidence="6">FtsK/SpoIIIE domain-containing protein</fullName>
    </submittedName>
</protein>
<evidence type="ECO:0000256" key="2">
    <source>
        <dbReference type="ARBA" id="ARBA00022840"/>
    </source>
</evidence>
<evidence type="ECO:0000313" key="7">
    <source>
        <dbReference type="Proteomes" id="UP001368328"/>
    </source>
</evidence>
<feature type="compositionally biased region" description="Polar residues" evidence="4">
    <location>
        <begin position="415"/>
        <end position="426"/>
    </location>
</feature>
<sequence>MLFEIGSTIIMGGVAGYAYLKTSGSPSNDADKIQKIFANSGWNGKNGETIRLQRKAKFKGGVEYVYQIPLGFDRKKIESDKHILEDGLNIRHKTLEFNISELLKVKFDITILKQIKKILTSKKIKRKEVELSFDGMLRIKVYNESMQDSYEWNEHYLKKGTWSVSIGETSQGIVRHDFDEHKHLIIAGATGYGKSAILKLIVTSLVLQQLDNVNLHLIDLKGGSAFQRFENLKQTKHFTREPSEAKEILESIQTEMNDNYKNIVDQGYEDIKESGRKERHFIIIDEAADIAGDQDCMNVVTDIARRGRGAGYYLIYATQYPSSQSIPQQTKRNIPSRLCFVLDDATASNTALGQTGAEELPLIPGRGIYKNVKSQVVQTPYISNKEIQKQITPHIVIRPRKEKESEKVEPRQSKEGGSNTFEYEEM</sequence>
<dbReference type="PANTHER" id="PTHR22683">
    <property type="entry name" value="SPORULATION PROTEIN RELATED"/>
    <property type="match status" value="1"/>
</dbReference>
<keyword evidence="7" id="KW-1185">Reference proteome</keyword>
<evidence type="ECO:0000313" key="6">
    <source>
        <dbReference type="EMBL" id="WXB90445.1"/>
    </source>
</evidence>
<keyword evidence="2 3" id="KW-0067">ATP-binding</keyword>
<feature type="region of interest" description="Disordered" evidence="4">
    <location>
        <begin position="399"/>
        <end position="426"/>
    </location>
</feature>